<dbReference type="InterPro" id="IPR017946">
    <property type="entry name" value="PLC-like_Pdiesterase_TIM-brl"/>
</dbReference>
<evidence type="ECO:0000256" key="11">
    <source>
        <dbReference type="ARBA" id="ARBA00048580"/>
    </source>
</evidence>
<accession>A0AAE1A810</accession>
<dbReference type="InterPro" id="IPR030395">
    <property type="entry name" value="GP_PDE_dom"/>
</dbReference>
<dbReference type="PANTHER" id="PTHR42758:SF2">
    <property type="entry name" value="PHOSPHATIDYLGLYCEROL PHOSPHOLIPASE C"/>
    <property type="match status" value="1"/>
</dbReference>
<dbReference type="InterPro" id="IPR052271">
    <property type="entry name" value="GDPD-Related"/>
</dbReference>
<dbReference type="GO" id="GO:0046475">
    <property type="term" value="P:glycerophospholipid catabolic process"/>
    <property type="evidence" value="ECO:0007669"/>
    <property type="project" value="TreeGrafter"/>
</dbReference>
<dbReference type="Gene3D" id="3.20.20.190">
    <property type="entry name" value="Phosphatidylinositol (PI) phosphodiesterase"/>
    <property type="match status" value="1"/>
</dbReference>
<dbReference type="PROSITE" id="PS51704">
    <property type="entry name" value="GP_PDE"/>
    <property type="match status" value="1"/>
</dbReference>
<dbReference type="PANTHER" id="PTHR42758">
    <property type="entry name" value="PHOSPHATIDYLGLYCEROL PHOSPHOLIPASE C"/>
    <property type="match status" value="1"/>
</dbReference>
<evidence type="ECO:0000256" key="7">
    <source>
        <dbReference type="ARBA" id="ARBA00023136"/>
    </source>
</evidence>
<dbReference type="GO" id="GO:0004622">
    <property type="term" value="F:phosphatidylcholine lysophospholipase activity"/>
    <property type="evidence" value="ECO:0007669"/>
    <property type="project" value="TreeGrafter"/>
</dbReference>
<evidence type="ECO:0000256" key="10">
    <source>
        <dbReference type="ARBA" id="ARBA00047538"/>
    </source>
</evidence>
<comment type="catalytic activity">
    <reaction evidence="8">
        <text>1-O-hexadecyl-sn-glycero-3-phosphocholine + H2O = 1-O-hexadecyl-sn-glycero-3-phosphate + choline + H(+)</text>
        <dbReference type="Rhea" id="RHEA:41143"/>
        <dbReference type="ChEBI" id="CHEBI:15354"/>
        <dbReference type="ChEBI" id="CHEBI:15377"/>
        <dbReference type="ChEBI" id="CHEBI:15378"/>
        <dbReference type="ChEBI" id="CHEBI:64496"/>
        <dbReference type="ChEBI" id="CHEBI:77580"/>
    </reaction>
    <physiologicalReaction direction="left-to-right" evidence="8">
        <dbReference type="Rhea" id="RHEA:41144"/>
    </physiologicalReaction>
</comment>
<evidence type="ECO:0000256" key="3">
    <source>
        <dbReference type="ARBA" id="ARBA00022692"/>
    </source>
</evidence>
<comment type="subcellular location">
    <subcellularLocation>
        <location evidence="1">Membrane</location>
    </subcellularLocation>
</comment>
<dbReference type="CDD" id="cd08612">
    <property type="entry name" value="GDPD_GDE4"/>
    <property type="match status" value="1"/>
</dbReference>
<evidence type="ECO:0000259" key="14">
    <source>
        <dbReference type="PROSITE" id="PS51704"/>
    </source>
</evidence>
<keyword evidence="7 13" id="KW-0472">Membrane</keyword>
<comment type="catalytic activity">
    <reaction evidence="10">
        <text>N-hexadecanoyl-1-(9Z-octadecenoyl)-sn-glycero-3-phosphoethanolamine + H2O = N-hexadecanoylethanolamine + 1-(9Z-octadecenoyl)-sn-glycero-3-phosphate + H(+)</text>
        <dbReference type="Rhea" id="RHEA:53168"/>
        <dbReference type="ChEBI" id="CHEBI:15377"/>
        <dbReference type="ChEBI" id="CHEBI:15378"/>
        <dbReference type="ChEBI" id="CHEBI:71464"/>
        <dbReference type="ChEBI" id="CHEBI:74544"/>
        <dbReference type="ChEBI" id="CHEBI:85217"/>
    </reaction>
    <physiologicalReaction direction="left-to-right" evidence="10">
        <dbReference type="Rhea" id="RHEA:53169"/>
    </physiologicalReaction>
</comment>
<dbReference type="EMBL" id="JAWDGP010002467">
    <property type="protein sequence ID" value="KAK3782949.1"/>
    <property type="molecule type" value="Genomic_DNA"/>
</dbReference>
<comment type="caution">
    <text evidence="15">The sequence shown here is derived from an EMBL/GenBank/DDBJ whole genome shotgun (WGS) entry which is preliminary data.</text>
</comment>
<keyword evidence="16" id="KW-1185">Reference proteome</keyword>
<keyword evidence="4" id="KW-0378">Hydrolase</keyword>
<name>A0AAE1A810_9GAST</name>
<evidence type="ECO:0000256" key="6">
    <source>
        <dbReference type="ARBA" id="ARBA00023098"/>
    </source>
</evidence>
<evidence type="ECO:0000256" key="5">
    <source>
        <dbReference type="ARBA" id="ARBA00022989"/>
    </source>
</evidence>
<evidence type="ECO:0000256" key="12">
    <source>
        <dbReference type="ARBA" id="ARBA00048947"/>
    </source>
</evidence>
<comment type="similarity">
    <text evidence="2">Belongs to the glycerophosphoryl diester phosphodiesterase family.</text>
</comment>
<dbReference type="Proteomes" id="UP001283361">
    <property type="component" value="Unassembled WGS sequence"/>
</dbReference>
<feature type="transmembrane region" description="Helical" evidence="13">
    <location>
        <begin position="6"/>
        <end position="28"/>
    </location>
</feature>
<comment type="catalytic activity">
    <reaction evidence="12">
        <text>N,1-di-(9Z-octadecenoyl)-sn-glycero-3-phosphoethanolamine + H2O = N-(9Z-octadecenoyl) ethanolamine + 1-(9Z-octadecenoyl)-sn-glycero-3-phosphate + H(+)</text>
        <dbReference type="Rhea" id="RHEA:56460"/>
        <dbReference type="ChEBI" id="CHEBI:15377"/>
        <dbReference type="ChEBI" id="CHEBI:15378"/>
        <dbReference type="ChEBI" id="CHEBI:71466"/>
        <dbReference type="ChEBI" id="CHEBI:74544"/>
        <dbReference type="ChEBI" id="CHEBI:85222"/>
    </reaction>
    <physiologicalReaction direction="left-to-right" evidence="12">
        <dbReference type="Rhea" id="RHEA:56461"/>
    </physiologicalReaction>
</comment>
<dbReference type="AlphaFoldDB" id="A0AAE1A810"/>
<keyword evidence="5 13" id="KW-1133">Transmembrane helix</keyword>
<evidence type="ECO:0000256" key="4">
    <source>
        <dbReference type="ARBA" id="ARBA00022801"/>
    </source>
</evidence>
<evidence type="ECO:0000256" key="13">
    <source>
        <dbReference type="SAM" id="Phobius"/>
    </source>
</evidence>
<dbReference type="SUPFAM" id="SSF51695">
    <property type="entry name" value="PLC-like phosphodiesterases"/>
    <property type="match status" value="2"/>
</dbReference>
<reference evidence="15" key="1">
    <citation type="journal article" date="2023" name="G3 (Bethesda)">
        <title>A reference genome for the long-term kleptoplast-retaining sea slug Elysia crispata morphotype clarki.</title>
        <authorList>
            <person name="Eastman K.E."/>
            <person name="Pendleton A.L."/>
            <person name="Shaikh M.A."/>
            <person name="Suttiyut T."/>
            <person name="Ogas R."/>
            <person name="Tomko P."/>
            <person name="Gavelis G."/>
            <person name="Widhalm J.R."/>
            <person name="Wisecaver J.H."/>
        </authorList>
    </citation>
    <scope>NUCLEOTIDE SEQUENCE</scope>
    <source>
        <strain evidence="15">ECLA1</strain>
    </source>
</reference>
<evidence type="ECO:0000256" key="1">
    <source>
        <dbReference type="ARBA" id="ARBA00004370"/>
    </source>
</evidence>
<keyword evidence="6" id="KW-0443">Lipid metabolism</keyword>
<evidence type="ECO:0000256" key="8">
    <source>
        <dbReference type="ARBA" id="ARBA00036083"/>
    </source>
</evidence>
<gene>
    <name evidence="15" type="ORF">RRG08_065860</name>
</gene>
<comment type="catalytic activity">
    <reaction evidence="11">
        <text>1-O-(1Z-octadecenyl)-sn-glycero-3-phospho-N-hexadecanoyl-ethanolamine + H2O = 1-O-(1Z-octadecenyl)-sn-glycero-3-phosphate + N-hexadecanoylethanolamine + H(+)</text>
        <dbReference type="Rhea" id="RHEA:53184"/>
        <dbReference type="ChEBI" id="CHEBI:15377"/>
        <dbReference type="ChEBI" id="CHEBI:15378"/>
        <dbReference type="ChEBI" id="CHEBI:71464"/>
        <dbReference type="ChEBI" id="CHEBI:137009"/>
        <dbReference type="ChEBI" id="CHEBI:137017"/>
    </reaction>
    <physiologicalReaction direction="left-to-right" evidence="11">
        <dbReference type="Rhea" id="RHEA:53185"/>
    </physiologicalReaction>
</comment>
<evidence type="ECO:0000313" key="16">
    <source>
        <dbReference type="Proteomes" id="UP001283361"/>
    </source>
</evidence>
<keyword evidence="3 13" id="KW-0812">Transmembrane</keyword>
<organism evidence="15 16">
    <name type="scientific">Elysia crispata</name>
    <name type="common">lettuce slug</name>
    <dbReference type="NCBI Taxonomy" id="231223"/>
    <lineage>
        <taxon>Eukaryota</taxon>
        <taxon>Metazoa</taxon>
        <taxon>Spiralia</taxon>
        <taxon>Lophotrochozoa</taxon>
        <taxon>Mollusca</taxon>
        <taxon>Gastropoda</taxon>
        <taxon>Heterobranchia</taxon>
        <taxon>Euthyneura</taxon>
        <taxon>Panpulmonata</taxon>
        <taxon>Sacoglossa</taxon>
        <taxon>Placobranchoidea</taxon>
        <taxon>Plakobranchidae</taxon>
        <taxon>Elysia</taxon>
    </lineage>
</organism>
<protein>
    <recommendedName>
        <fullName evidence="14">GP-PDE domain-containing protein</fullName>
    </recommendedName>
</protein>
<evidence type="ECO:0000256" key="9">
    <source>
        <dbReference type="ARBA" id="ARBA00047392"/>
    </source>
</evidence>
<dbReference type="GO" id="GO:0008081">
    <property type="term" value="F:phosphoric diester hydrolase activity"/>
    <property type="evidence" value="ECO:0007669"/>
    <property type="project" value="InterPro"/>
</dbReference>
<sequence>MTVSVGYIVGGVSILAFGSYVIISVVLFKFPHLIHKKKQPKFRAVHISHRGGAADRIENTMEAFKNAVAAGTDMLELDCHLSLDQQVVVAHDDAFVRTCGCEGRITQTNYEDLPPLMKEVTVDFFPSMKGTGADRRMPLLEEVFEAFPCIPMNVDIKDDDDMLIEKVNALIRKYDREDITVWGNVKDRVCQKLYKVNPRVPLLFSGLRVLHLVLLFWTGLLPFVSIKETFLEVLAPVLVLDSERLFQRRFGCFIRFIVWTGDKLLIRPALIRHLERRGIQTFLWVLNTDFDFERAFKTGASGVMTDRPHLLRAWLDQVKPGSASSREDMPTGWRRQQCPHQMRTETFLWVLNREYQFEAAFQAGATGVMTDRVWLLREYLQRTGRCLEQNNAAPLLNTAQHLKCRGSQPGSAVELLKEITLKDVE</sequence>
<feature type="domain" description="GP-PDE" evidence="14">
    <location>
        <begin position="44"/>
        <end position="315"/>
    </location>
</feature>
<evidence type="ECO:0000313" key="15">
    <source>
        <dbReference type="EMBL" id="KAK3782949.1"/>
    </source>
</evidence>
<dbReference type="GO" id="GO:0005789">
    <property type="term" value="C:endoplasmic reticulum membrane"/>
    <property type="evidence" value="ECO:0007669"/>
    <property type="project" value="TreeGrafter"/>
</dbReference>
<comment type="catalytic activity">
    <reaction evidence="9">
        <text>N-(5Z,8Z,11Z,14Z-eicosatetraenoyl)-1-(9Z-octadecenoyl)-sn-glycero-3-phosphoethanolamine + H2O = N-(5Z,8Z,11Z,14Z-eicosatetraenoyl)-ethanolamine + 1-(9Z-octadecenoyl)-sn-glycero-3-phosphate + H(+)</text>
        <dbReference type="Rhea" id="RHEA:45544"/>
        <dbReference type="ChEBI" id="CHEBI:2700"/>
        <dbReference type="ChEBI" id="CHEBI:15377"/>
        <dbReference type="ChEBI" id="CHEBI:15378"/>
        <dbReference type="ChEBI" id="CHEBI:74544"/>
        <dbReference type="ChEBI" id="CHEBI:85223"/>
    </reaction>
    <physiologicalReaction direction="left-to-right" evidence="9">
        <dbReference type="Rhea" id="RHEA:45545"/>
    </physiologicalReaction>
</comment>
<dbReference type="Pfam" id="PF03009">
    <property type="entry name" value="GDPD"/>
    <property type="match status" value="1"/>
</dbReference>
<evidence type="ECO:0000256" key="2">
    <source>
        <dbReference type="ARBA" id="ARBA00007277"/>
    </source>
</evidence>
<proteinExistence type="inferred from homology"/>